<dbReference type="SFLD" id="SFLDS00019">
    <property type="entry name" value="Glutathione_Transferase_(cytos"/>
    <property type="match status" value="1"/>
</dbReference>
<dbReference type="InterPro" id="IPR004045">
    <property type="entry name" value="Glutathione_S-Trfase_N"/>
</dbReference>
<evidence type="ECO:0000259" key="6">
    <source>
        <dbReference type="PROSITE" id="PS50405"/>
    </source>
</evidence>
<dbReference type="InterPro" id="IPR036282">
    <property type="entry name" value="Glutathione-S-Trfase_C_sf"/>
</dbReference>
<dbReference type="SUPFAM" id="SSF52833">
    <property type="entry name" value="Thioredoxin-like"/>
    <property type="match status" value="1"/>
</dbReference>
<dbReference type="EC" id="2.5.1.18" evidence="1"/>
<evidence type="ECO:0000256" key="3">
    <source>
        <dbReference type="ARBA" id="ARBA00038317"/>
    </source>
</evidence>
<proteinExistence type="inferred from homology"/>
<dbReference type="PANTHER" id="PTHR11571">
    <property type="entry name" value="GLUTATHIONE S-TRANSFERASE"/>
    <property type="match status" value="1"/>
</dbReference>
<gene>
    <name evidence="7" type="primary">Necator_chrII.g8163</name>
    <name evidence="7" type="ORF">RB195_020369</name>
</gene>
<dbReference type="Gene3D" id="3.40.30.10">
    <property type="entry name" value="Glutaredoxin"/>
    <property type="match status" value="1"/>
</dbReference>
<dbReference type="CDD" id="cd03039">
    <property type="entry name" value="GST_N_Sigma_like"/>
    <property type="match status" value="1"/>
</dbReference>
<comment type="similarity">
    <text evidence="3">Belongs to the GST superfamily. Sigma family.</text>
</comment>
<dbReference type="InterPro" id="IPR050213">
    <property type="entry name" value="GST_superfamily"/>
</dbReference>
<feature type="domain" description="GST N-terminal" evidence="5">
    <location>
        <begin position="43"/>
        <end position="120"/>
    </location>
</feature>
<keyword evidence="2" id="KW-0808">Transferase</keyword>
<evidence type="ECO:0000313" key="8">
    <source>
        <dbReference type="Proteomes" id="UP001303046"/>
    </source>
</evidence>
<dbReference type="PROSITE" id="PS50404">
    <property type="entry name" value="GST_NTER"/>
    <property type="match status" value="1"/>
</dbReference>
<dbReference type="InterPro" id="IPR004046">
    <property type="entry name" value="GST_C"/>
</dbReference>
<dbReference type="InterPro" id="IPR036249">
    <property type="entry name" value="Thioredoxin-like_sf"/>
</dbReference>
<evidence type="ECO:0000259" key="5">
    <source>
        <dbReference type="PROSITE" id="PS50404"/>
    </source>
</evidence>
<dbReference type="InterPro" id="IPR010987">
    <property type="entry name" value="Glutathione-S-Trfase_C-like"/>
</dbReference>
<organism evidence="7 8">
    <name type="scientific">Necator americanus</name>
    <name type="common">Human hookworm</name>
    <dbReference type="NCBI Taxonomy" id="51031"/>
    <lineage>
        <taxon>Eukaryota</taxon>
        <taxon>Metazoa</taxon>
        <taxon>Ecdysozoa</taxon>
        <taxon>Nematoda</taxon>
        <taxon>Chromadorea</taxon>
        <taxon>Rhabditida</taxon>
        <taxon>Rhabditina</taxon>
        <taxon>Rhabditomorpha</taxon>
        <taxon>Strongyloidea</taxon>
        <taxon>Ancylostomatidae</taxon>
        <taxon>Bunostominae</taxon>
        <taxon>Necator</taxon>
    </lineage>
</organism>
<comment type="caution">
    <text evidence="7">The sequence shown here is derived from an EMBL/GenBank/DDBJ whole genome shotgun (WGS) entry which is preliminary data.</text>
</comment>
<reference evidence="7 8" key="1">
    <citation type="submission" date="2023-08" db="EMBL/GenBank/DDBJ databases">
        <title>A Necator americanus chromosomal reference genome.</title>
        <authorList>
            <person name="Ilik V."/>
            <person name="Petrzelkova K.J."/>
            <person name="Pardy F."/>
            <person name="Fuh T."/>
            <person name="Niatou-Singa F.S."/>
            <person name="Gouil Q."/>
            <person name="Baker L."/>
            <person name="Ritchie M.E."/>
            <person name="Jex A.R."/>
            <person name="Gazzola D."/>
            <person name="Li H."/>
            <person name="Toshio Fujiwara R."/>
            <person name="Zhan B."/>
            <person name="Aroian R.V."/>
            <person name="Pafco B."/>
            <person name="Schwarz E.M."/>
        </authorList>
    </citation>
    <scope>NUCLEOTIDE SEQUENCE [LARGE SCALE GENOMIC DNA]</scope>
    <source>
        <strain evidence="7 8">Aroian</strain>
        <tissue evidence="7">Whole animal</tissue>
    </source>
</reference>
<dbReference type="Gene3D" id="1.20.1050.10">
    <property type="match status" value="1"/>
</dbReference>
<name>A0ABR1CKP5_NECAM</name>
<evidence type="ECO:0000256" key="4">
    <source>
        <dbReference type="ARBA" id="ARBA00047960"/>
    </source>
</evidence>
<dbReference type="Pfam" id="PF14497">
    <property type="entry name" value="GST_C_3"/>
    <property type="match status" value="1"/>
</dbReference>
<sequence length="246" mass="27971">MRADSGDGLPVSTARIESWHPCTPHVGPAKSLQSSDWEVPTESNQTIVTADGRGLGEIIRQIFVLAGQKYEDVRYSFEEWPKHKDEMPFGQIPVLEVDGKQLGQSFAIVRFLSRKFGFAGKSPFEEALVDSIADQYKDYFNEIYPFIRVALGFEQGDLKLTREVFLPTREKFFGFMTKFLKKSTSGYLIGDSLTFVDLYLAEHTSEMVKKVPTLYDGFPEIKAHAEKIRSIPALKEWINTRPVTNF</sequence>
<dbReference type="PANTHER" id="PTHR11571:SF224">
    <property type="entry name" value="HEMATOPOIETIC PROSTAGLANDIN D SYNTHASE"/>
    <property type="match status" value="1"/>
</dbReference>
<feature type="domain" description="GST C-terminal" evidence="6">
    <location>
        <begin position="122"/>
        <end position="246"/>
    </location>
</feature>
<evidence type="ECO:0000256" key="1">
    <source>
        <dbReference type="ARBA" id="ARBA00012452"/>
    </source>
</evidence>
<dbReference type="InterPro" id="IPR040079">
    <property type="entry name" value="Glutathione_S-Trfase"/>
</dbReference>
<dbReference type="PROSITE" id="PS50405">
    <property type="entry name" value="GST_CTER"/>
    <property type="match status" value="1"/>
</dbReference>
<comment type="catalytic activity">
    <reaction evidence="4">
        <text>RX + glutathione = an S-substituted glutathione + a halide anion + H(+)</text>
        <dbReference type="Rhea" id="RHEA:16437"/>
        <dbReference type="ChEBI" id="CHEBI:15378"/>
        <dbReference type="ChEBI" id="CHEBI:16042"/>
        <dbReference type="ChEBI" id="CHEBI:17792"/>
        <dbReference type="ChEBI" id="CHEBI:57925"/>
        <dbReference type="ChEBI" id="CHEBI:90779"/>
        <dbReference type="EC" id="2.5.1.18"/>
    </reaction>
</comment>
<dbReference type="Proteomes" id="UP001303046">
    <property type="component" value="Unassembled WGS sequence"/>
</dbReference>
<protein>
    <recommendedName>
        <fullName evidence="1">glutathione transferase</fullName>
        <ecNumber evidence="1">2.5.1.18</ecNumber>
    </recommendedName>
</protein>
<keyword evidence="8" id="KW-1185">Reference proteome</keyword>
<dbReference type="CDD" id="cd03192">
    <property type="entry name" value="GST_C_Sigma_like"/>
    <property type="match status" value="1"/>
</dbReference>
<accession>A0ABR1CKP5</accession>
<evidence type="ECO:0000313" key="7">
    <source>
        <dbReference type="EMBL" id="KAK6738218.1"/>
    </source>
</evidence>
<dbReference type="SUPFAM" id="SSF47616">
    <property type="entry name" value="GST C-terminal domain-like"/>
    <property type="match status" value="1"/>
</dbReference>
<dbReference type="Pfam" id="PF02798">
    <property type="entry name" value="GST_N"/>
    <property type="match status" value="1"/>
</dbReference>
<evidence type="ECO:0000256" key="2">
    <source>
        <dbReference type="ARBA" id="ARBA00022679"/>
    </source>
</evidence>
<dbReference type="EMBL" id="JAVFWL010000002">
    <property type="protein sequence ID" value="KAK6738218.1"/>
    <property type="molecule type" value="Genomic_DNA"/>
</dbReference>